<protein>
    <recommendedName>
        <fullName evidence="4">OmpA-like domain-containing protein</fullName>
    </recommendedName>
</protein>
<name>A0ABW4M0Q3_9HYPH</name>
<dbReference type="EMBL" id="JBHUEQ010000007">
    <property type="protein sequence ID" value="MFD1745027.1"/>
    <property type="molecule type" value="Genomic_DNA"/>
</dbReference>
<evidence type="ECO:0000256" key="1">
    <source>
        <dbReference type="SAM" id="Coils"/>
    </source>
</evidence>
<organism evidence="2 3">
    <name type="scientific">Rhizobium helianthi</name>
    <dbReference type="NCBI Taxonomy" id="1132695"/>
    <lineage>
        <taxon>Bacteria</taxon>
        <taxon>Pseudomonadati</taxon>
        <taxon>Pseudomonadota</taxon>
        <taxon>Alphaproteobacteria</taxon>
        <taxon>Hyphomicrobiales</taxon>
        <taxon>Rhizobiaceae</taxon>
        <taxon>Rhizobium/Agrobacterium group</taxon>
        <taxon>Rhizobium</taxon>
    </lineage>
</organism>
<dbReference type="RefSeq" id="WP_377397909.1">
    <property type="nucleotide sequence ID" value="NZ_JBHUEQ010000007.1"/>
</dbReference>
<dbReference type="Gene3D" id="3.30.1330.60">
    <property type="entry name" value="OmpA-like domain"/>
    <property type="match status" value="1"/>
</dbReference>
<dbReference type="Proteomes" id="UP001597322">
    <property type="component" value="Unassembled WGS sequence"/>
</dbReference>
<proteinExistence type="predicted"/>
<gene>
    <name evidence="2" type="ORF">ACFSE1_06075</name>
</gene>
<dbReference type="InterPro" id="IPR036737">
    <property type="entry name" value="OmpA-like_sf"/>
</dbReference>
<keyword evidence="1" id="KW-0175">Coiled coil</keyword>
<reference evidence="3" key="1">
    <citation type="journal article" date="2019" name="Int. J. Syst. Evol. Microbiol.">
        <title>The Global Catalogue of Microorganisms (GCM) 10K type strain sequencing project: providing services to taxonomists for standard genome sequencing and annotation.</title>
        <authorList>
            <consortium name="The Broad Institute Genomics Platform"/>
            <consortium name="The Broad Institute Genome Sequencing Center for Infectious Disease"/>
            <person name="Wu L."/>
            <person name="Ma J."/>
        </authorList>
    </citation>
    <scope>NUCLEOTIDE SEQUENCE [LARGE SCALE GENOMIC DNA]</scope>
    <source>
        <strain evidence="3">CG52</strain>
    </source>
</reference>
<sequence length="308" mass="34223">MAESMLLLVFCLLLVAGAIIKTERQKASDANVARRDAELTVEQLTKEVRIKAEEAQNSSERLAELEQRMRLVTASGQEREALEKEWRELVKARDTLKRFEAQGLTPEAIADAREILDRVREVGIQTTDAQALEDRLRELIRAEKEQANSQPHEWPPIINLSEAGGYFFKSGSAELDEQFTAKLQGPIAADIAQNLERYDVDIIEVIGHTDEQPISRTGSNLDKMIIEVVDGERSITSIVPADNAGLGMTRALAVVNVLRADPRLSKATILPMSGAQLVLPGDKLTVGQAGDVEARRRIEIRIRRRNEG</sequence>
<evidence type="ECO:0000313" key="3">
    <source>
        <dbReference type="Proteomes" id="UP001597322"/>
    </source>
</evidence>
<evidence type="ECO:0008006" key="4">
    <source>
        <dbReference type="Google" id="ProtNLM"/>
    </source>
</evidence>
<dbReference type="SUPFAM" id="SSF103088">
    <property type="entry name" value="OmpA-like"/>
    <property type="match status" value="1"/>
</dbReference>
<comment type="caution">
    <text evidence="2">The sequence shown here is derived from an EMBL/GenBank/DDBJ whole genome shotgun (WGS) entry which is preliminary data.</text>
</comment>
<feature type="coiled-coil region" evidence="1">
    <location>
        <begin position="27"/>
        <end position="75"/>
    </location>
</feature>
<accession>A0ABW4M0Q3</accession>
<keyword evidence="3" id="KW-1185">Reference proteome</keyword>
<evidence type="ECO:0000313" key="2">
    <source>
        <dbReference type="EMBL" id="MFD1745027.1"/>
    </source>
</evidence>